<name>A0ABN3PXW9_9ACTN</name>
<dbReference type="Proteomes" id="UP001501509">
    <property type="component" value="Unassembled WGS sequence"/>
</dbReference>
<evidence type="ECO:0000313" key="3">
    <source>
        <dbReference type="EMBL" id="GAA2607742.1"/>
    </source>
</evidence>
<sequence>MNEPDVLETSPFKGDLDAELAAPPRPRLGPGPTAYLGAGILLVAGFLGGVQAEKAWSNGDPTQPAGRTYPGSQPSYAGGQRGFGGPGSLGSSGSGELTTGTIVKVVGNTVHLRTADGKTVKVTTSGATKVRVTKAGTVKDLKSGTSVVVRGSAAKDGTVTATTVNQGGSLRP</sequence>
<proteinExistence type="predicted"/>
<evidence type="ECO:0000256" key="1">
    <source>
        <dbReference type="SAM" id="MobiDB-lite"/>
    </source>
</evidence>
<evidence type="ECO:0008006" key="5">
    <source>
        <dbReference type="Google" id="ProtNLM"/>
    </source>
</evidence>
<keyword evidence="2" id="KW-1133">Transmembrane helix</keyword>
<feature type="transmembrane region" description="Helical" evidence="2">
    <location>
        <begin position="33"/>
        <end position="50"/>
    </location>
</feature>
<evidence type="ECO:0000256" key="2">
    <source>
        <dbReference type="SAM" id="Phobius"/>
    </source>
</evidence>
<keyword evidence="4" id="KW-1185">Reference proteome</keyword>
<organism evidence="3 4">
    <name type="scientific">Actinomadura fulvescens</name>
    <dbReference type="NCBI Taxonomy" id="46160"/>
    <lineage>
        <taxon>Bacteria</taxon>
        <taxon>Bacillati</taxon>
        <taxon>Actinomycetota</taxon>
        <taxon>Actinomycetes</taxon>
        <taxon>Streptosporangiales</taxon>
        <taxon>Thermomonosporaceae</taxon>
        <taxon>Actinomadura</taxon>
    </lineage>
</organism>
<feature type="region of interest" description="Disordered" evidence="1">
    <location>
        <begin position="1"/>
        <end position="32"/>
    </location>
</feature>
<feature type="region of interest" description="Disordered" evidence="1">
    <location>
        <begin position="55"/>
        <end position="97"/>
    </location>
</feature>
<dbReference type="EMBL" id="BAAATD010000006">
    <property type="protein sequence ID" value="GAA2607742.1"/>
    <property type="molecule type" value="Genomic_DNA"/>
</dbReference>
<protein>
    <recommendedName>
        <fullName evidence="5">DUF5666 domain-containing protein</fullName>
    </recommendedName>
</protein>
<keyword evidence="2" id="KW-0812">Transmembrane</keyword>
<comment type="caution">
    <text evidence="3">The sequence shown here is derived from an EMBL/GenBank/DDBJ whole genome shotgun (WGS) entry which is preliminary data.</text>
</comment>
<accession>A0ABN3PXW9</accession>
<dbReference type="RefSeq" id="WP_344544162.1">
    <property type="nucleotide sequence ID" value="NZ_BAAATD010000006.1"/>
</dbReference>
<evidence type="ECO:0000313" key="4">
    <source>
        <dbReference type="Proteomes" id="UP001501509"/>
    </source>
</evidence>
<feature type="compositionally biased region" description="Gly residues" evidence="1">
    <location>
        <begin position="79"/>
        <end position="93"/>
    </location>
</feature>
<keyword evidence="2" id="KW-0472">Membrane</keyword>
<gene>
    <name evidence="3" type="ORF">GCM10010411_47460</name>
</gene>
<reference evidence="3 4" key="1">
    <citation type="journal article" date="2019" name="Int. J. Syst. Evol. Microbiol.">
        <title>The Global Catalogue of Microorganisms (GCM) 10K type strain sequencing project: providing services to taxonomists for standard genome sequencing and annotation.</title>
        <authorList>
            <consortium name="The Broad Institute Genomics Platform"/>
            <consortium name="The Broad Institute Genome Sequencing Center for Infectious Disease"/>
            <person name="Wu L."/>
            <person name="Ma J."/>
        </authorList>
    </citation>
    <scope>NUCLEOTIDE SEQUENCE [LARGE SCALE GENOMIC DNA]</scope>
    <source>
        <strain evidence="3 4">JCM 6833</strain>
    </source>
</reference>